<dbReference type="OrthoDB" id="1717591at2759"/>
<keyword evidence="4" id="KW-1185">Reference proteome</keyword>
<gene>
    <name evidence="2" type="ORF">PBRA_002303</name>
    <name evidence="3" type="ORF">PLBR_LOCUS6107</name>
</gene>
<name>A0A0G4J310_PLABS</name>
<reference evidence="2 4" key="1">
    <citation type="submission" date="2015-02" db="EMBL/GenBank/DDBJ databases">
        <authorList>
            <person name="Chooi Y.-H."/>
        </authorList>
    </citation>
    <scope>NUCLEOTIDE SEQUENCE [LARGE SCALE GENOMIC DNA]</scope>
    <source>
        <strain evidence="2">E3</strain>
    </source>
</reference>
<evidence type="ECO:0000313" key="5">
    <source>
        <dbReference type="Proteomes" id="UP000290189"/>
    </source>
</evidence>
<accession>A0A0G4J310</accession>
<dbReference type="STRING" id="37360.A0A0G4J310"/>
<dbReference type="InterPro" id="IPR036869">
    <property type="entry name" value="J_dom_sf"/>
</dbReference>
<keyword evidence="3" id="KW-0496">Mitochondrion</keyword>
<dbReference type="GO" id="GO:0072583">
    <property type="term" value="P:clathrin-dependent endocytosis"/>
    <property type="evidence" value="ECO:0007669"/>
    <property type="project" value="TreeGrafter"/>
</dbReference>
<dbReference type="EMBL" id="CDSF01000122">
    <property type="protein sequence ID" value="CEP02038.1"/>
    <property type="molecule type" value="Genomic_DNA"/>
</dbReference>
<reference evidence="3 5" key="2">
    <citation type="submission" date="2018-03" db="EMBL/GenBank/DDBJ databases">
        <authorList>
            <person name="Fogelqvist J."/>
        </authorList>
    </citation>
    <scope>NUCLEOTIDE SEQUENCE [LARGE SCALE GENOMIC DNA]</scope>
</reference>
<geneLocation type="mitochondrion" evidence="3"/>
<dbReference type="PANTHER" id="PTHR23172:SF19">
    <property type="entry name" value="J DOMAIN-CONTAINING PROTEIN"/>
    <property type="match status" value="1"/>
</dbReference>
<dbReference type="CDD" id="cd06257">
    <property type="entry name" value="DnaJ"/>
    <property type="match status" value="1"/>
</dbReference>
<dbReference type="SUPFAM" id="SSF103657">
    <property type="entry name" value="BAR/IMD domain-like"/>
    <property type="match status" value="1"/>
</dbReference>
<evidence type="ECO:0000313" key="4">
    <source>
        <dbReference type="Proteomes" id="UP000039324"/>
    </source>
</evidence>
<feature type="compositionally biased region" description="Polar residues" evidence="1">
    <location>
        <begin position="335"/>
        <end position="344"/>
    </location>
</feature>
<dbReference type="EMBL" id="OVEO01000010">
    <property type="protein sequence ID" value="SPQ98892.1"/>
    <property type="molecule type" value="Genomic_DNA"/>
</dbReference>
<dbReference type="AlphaFoldDB" id="A0A0G4J310"/>
<dbReference type="SUPFAM" id="SSF46565">
    <property type="entry name" value="Chaperone J-domain"/>
    <property type="match status" value="1"/>
</dbReference>
<dbReference type="Gene3D" id="1.10.287.110">
    <property type="entry name" value="DnaJ domain"/>
    <property type="match status" value="1"/>
</dbReference>
<dbReference type="Proteomes" id="UP000290189">
    <property type="component" value="Unassembled WGS sequence"/>
</dbReference>
<dbReference type="GO" id="GO:0030276">
    <property type="term" value="F:clathrin binding"/>
    <property type="evidence" value="ECO:0007669"/>
    <property type="project" value="TreeGrafter"/>
</dbReference>
<organism evidence="2 4">
    <name type="scientific">Plasmodiophora brassicae</name>
    <name type="common">Clubroot disease agent</name>
    <dbReference type="NCBI Taxonomy" id="37360"/>
    <lineage>
        <taxon>Eukaryota</taxon>
        <taxon>Sar</taxon>
        <taxon>Rhizaria</taxon>
        <taxon>Endomyxa</taxon>
        <taxon>Phytomyxea</taxon>
        <taxon>Plasmodiophorida</taxon>
        <taxon>Plasmodiophoridae</taxon>
        <taxon>Plasmodiophora</taxon>
    </lineage>
</organism>
<dbReference type="PANTHER" id="PTHR23172">
    <property type="entry name" value="AUXILIN/CYCLIN G-ASSOCIATED KINASE-RELATED"/>
    <property type="match status" value="1"/>
</dbReference>
<dbReference type="GO" id="GO:0072318">
    <property type="term" value="P:clathrin coat disassembly"/>
    <property type="evidence" value="ECO:0007669"/>
    <property type="project" value="TreeGrafter"/>
</dbReference>
<protein>
    <recommendedName>
        <fullName evidence="6">J domain-containing protein</fullName>
    </recommendedName>
</protein>
<evidence type="ECO:0008006" key="6">
    <source>
        <dbReference type="Google" id="ProtNLM"/>
    </source>
</evidence>
<dbReference type="InterPro" id="IPR027267">
    <property type="entry name" value="AH/BAR_dom_sf"/>
</dbReference>
<evidence type="ECO:0000313" key="3">
    <source>
        <dbReference type="EMBL" id="SPQ98892.1"/>
    </source>
</evidence>
<sequence>MAMDFLNTAKKKLIDISSNLAGASGPADQTLQMLKTKLLELSKIVTELRADLGKYAGALMTGAMLTAKMGNDFSVIYRHSEARQKSIATFAEAARSVDAIAAEIWTAQFNTDVLGVLDRWTAMIEALLKKTHAAKRSLVRIGRVQQRGEEPASVVQRMQSEFESAKTDLKEEVKRHLEARYTILDAVLVRIMEFQMEFATRSMEALSALDKNVQTYRKRYPKGTLPSLITTAQQAPPPPAHRASRTKSANSATDESEEDDEESDEESGDEHKVESVPEKAAPPPSKPVSTAAPEQGTKPKPTQERLPNSSPEPIRPASSPPPHDTFDFLGAFDSHVSSGPSSATTFEYLSTQPSPVPAANVLDDLFGSTSTGFDTTPVTAIVTDAFATVTSPAAAPSPSEPKSRVDRLHEQFNAEAKMKEAKEAAKDNVTFQLDNWEYGIGQKRKPIKVLLTTMHTVLPAAMNFAPIKMADLSTPAQVKKTFRKVMLVIHPDKIDPNNAELVVTAERVFNAIQVEFKAFEDSN</sequence>
<dbReference type="Gene3D" id="1.20.1270.60">
    <property type="entry name" value="Arfaptin homology (AH) domain/BAR domain"/>
    <property type="match status" value="1"/>
</dbReference>
<dbReference type="GO" id="GO:0031982">
    <property type="term" value="C:vesicle"/>
    <property type="evidence" value="ECO:0007669"/>
    <property type="project" value="TreeGrafter"/>
</dbReference>
<evidence type="ECO:0000256" key="1">
    <source>
        <dbReference type="SAM" id="MobiDB-lite"/>
    </source>
</evidence>
<dbReference type="InterPro" id="IPR001623">
    <property type="entry name" value="DnaJ_domain"/>
</dbReference>
<proteinExistence type="predicted"/>
<feature type="compositionally biased region" description="Acidic residues" evidence="1">
    <location>
        <begin position="254"/>
        <end position="268"/>
    </location>
</feature>
<feature type="region of interest" description="Disordered" evidence="1">
    <location>
        <begin position="229"/>
        <end position="344"/>
    </location>
</feature>
<dbReference type="Proteomes" id="UP000039324">
    <property type="component" value="Unassembled WGS sequence"/>
</dbReference>
<dbReference type="GO" id="GO:0005737">
    <property type="term" value="C:cytoplasm"/>
    <property type="evidence" value="ECO:0007669"/>
    <property type="project" value="TreeGrafter"/>
</dbReference>
<evidence type="ECO:0000313" key="2">
    <source>
        <dbReference type="EMBL" id="CEP02038.1"/>
    </source>
</evidence>